<evidence type="ECO:0000313" key="2">
    <source>
        <dbReference type="Proteomes" id="UP000030392"/>
    </source>
</evidence>
<evidence type="ECO:0000313" key="1">
    <source>
        <dbReference type="EMBL" id="KGG21191.1"/>
    </source>
</evidence>
<organism evidence="1 2">
    <name type="scientific">Prochlorococcus marinus str. PAC1</name>
    <dbReference type="NCBI Taxonomy" id="59924"/>
    <lineage>
        <taxon>Bacteria</taxon>
        <taxon>Bacillati</taxon>
        <taxon>Cyanobacteriota</taxon>
        <taxon>Cyanophyceae</taxon>
        <taxon>Synechococcales</taxon>
        <taxon>Prochlorococcaceae</taxon>
        <taxon>Prochlorococcus</taxon>
    </lineage>
</organism>
<dbReference type="AlphaFoldDB" id="A0A0A2C4B4"/>
<name>A0A0A2C4B4_PROMR</name>
<comment type="caution">
    <text evidence="1">The sequence shown here is derived from an EMBL/GenBank/DDBJ whole genome shotgun (WGS) entry which is preliminary data.</text>
</comment>
<protein>
    <submittedName>
        <fullName evidence="1">Uncharacterized protein</fullName>
    </submittedName>
</protein>
<sequence>MPSNFSPDFYESILEASDNGELWGIENSDLTPLEVQLILSHDFS</sequence>
<reference evidence="2" key="1">
    <citation type="journal article" date="2014" name="Sci. Data">
        <title>Genomes of diverse isolates of the marine cyanobacterium Prochlorococcus.</title>
        <authorList>
            <person name="Biller S."/>
            <person name="Berube P."/>
            <person name="Thompson J."/>
            <person name="Kelly L."/>
            <person name="Roggensack S."/>
            <person name="Awad L."/>
            <person name="Roache-Johnson K."/>
            <person name="Ding H."/>
            <person name="Giovannoni S.J."/>
            <person name="Moore L.R."/>
            <person name="Chisholm S.W."/>
        </authorList>
    </citation>
    <scope>NUCLEOTIDE SEQUENCE [LARGE SCALE GENOMIC DNA]</scope>
    <source>
        <strain evidence="2">PAC1</strain>
    </source>
</reference>
<accession>A0A0A2C4B4</accession>
<proteinExistence type="predicted"/>
<dbReference type="EMBL" id="JNAX01000009">
    <property type="protein sequence ID" value="KGG21191.1"/>
    <property type="molecule type" value="Genomic_DNA"/>
</dbReference>
<dbReference type="Proteomes" id="UP000030392">
    <property type="component" value="Unassembled WGS sequence"/>
</dbReference>
<dbReference type="RefSeq" id="WP_011295125.1">
    <property type="nucleotide sequence ID" value="NZ_CP138967.1"/>
</dbReference>
<gene>
    <name evidence="1" type="ORF">EV03_0664</name>
</gene>